<evidence type="ECO:0000256" key="1">
    <source>
        <dbReference type="SAM" id="MobiDB-lite"/>
    </source>
</evidence>
<evidence type="ECO:0000313" key="3">
    <source>
        <dbReference type="Proteomes" id="UP000821853"/>
    </source>
</evidence>
<reference evidence="2 3" key="1">
    <citation type="journal article" date="2020" name="Cell">
        <title>Large-Scale Comparative Analyses of Tick Genomes Elucidate Their Genetic Diversity and Vector Capacities.</title>
        <authorList>
            <consortium name="Tick Genome and Microbiome Consortium (TIGMIC)"/>
            <person name="Jia N."/>
            <person name="Wang J."/>
            <person name="Shi W."/>
            <person name="Du L."/>
            <person name="Sun Y."/>
            <person name="Zhan W."/>
            <person name="Jiang J.F."/>
            <person name="Wang Q."/>
            <person name="Zhang B."/>
            <person name="Ji P."/>
            <person name="Bell-Sakyi L."/>
            <person name="Cui X.M."/>
            <person name="Yuan T.T."/>
            <person name="Jiang B.G."/>
            <person name="Yang W.F."/>
            <person name="Lam T.T."/>
            <person name="Chang Q.C."/>
            <person name="Ding S.J."/>
            <person name="Wang X.J."/>
            <person name="Zhu J.G."/>
            <person name="Ruan X.D."/>
            <person name="Zhao L."/>
            <person name="Wei J.T."/>
            <person name="Ye R.Z."/>
            <person name="Que T.C."/>
            <person name="Du C.H."/>
            <person name="Zhou Y.H."/>
            <person name="Cheng J.X."/>
            <person name="Dai P.F."/>
            <person name="Guo W.B."/>
            <person name="Han X.H."/>
            <person name="Huang E.J."/>
            <person name="Li L.F."/>
            <person name="Wei W."/>
            <person name="Gao Y.C."/>
            <person name="Liu J.Z."/>
            <person name="Shao H.Z."/>
            <person name="Wang X."/>
            <person name="Wang C.C."/>
            <person name="Yang T.C."/>
            <person name="Huo Q.B."/>
            <person name="Li W."/>
            <person name="Chen H.Y."/>
            <person name="Chen S.E."/>
            <person name="Zhou L.G."/>
            <person name="Ni X.B."/>
            <person name="Tian J.H."/>
            <person name="Sheng Y."/>
            <person name="Liu T."/>
            <person name="Pan Y.S."/>
            <person name="Xia L.Y."/>
            <person name="Li J."/>
            <person name="Zhao F."/>
            <person name="Cao W.C."/>
        </authorList>
    </citation>
    <scope>NUCLEOTIDE SEQUENCE [LARGE SCALE GENOMIC DNA]</scope>
    <source>
        <strain evidence="2">HaeL-2018</strain>
    </source>
</reference>
<keyword evidence="3" id="KW-1185">Reference proteome</keyword>
<evidence type="ECO:0000313" key="2">
    <source>
        <dbReference type="EMBL" id="KAH9367135.1"/>
    </source>
</evidence>
<dbReference type="AlphaFoldDB" id="A0A9J6FWF5"/>
<gene>
    <name evidence="2" type="ORF">HPB48_010993</name>
</gene>
<dbReference type="EMBL" id="JABSTR010000004">
    <property type="protein sequence ID" value="KAH9367135.1"/>
    <property type="molecule type" value="Genomic_DNA"/>
</dbReference>
<organism evidence="2 3">
    <name type="scientific">Haemaphysalis longicornis</name>
    <name type="common">Bush tick</name>
    <dbReference type="NCBI Taxonomy" id="44386"/>
    <lineage>
        <taxon>Eukaryota</taxon>
        <taxon>Metazoa</taxon>
        <taxon>Ecdysozoa</taxon>
        <taxon>Arthropoda</taxon>
        <taxon>Chelicerata</taxon>
        <taxon>Arachnida</taxon>
        <taxon>Acari</taxon>
        <taxon>Parasitiformes</taxon>
        <taxon>Ixodida</taxon>
        <taxon>Ixodoidea</taxon>
        <taxon>Ixodidae</taxon>
        <taxon>Haemaphysalinae</taxon>
        <taxon>Haemaphysalis</taxon>
    </lineage>
</organism>
<sequence length="114" mass="13161">MVFCTNVATLVWRTLYLQAVRRHYMYAALELLFVAFVYYGGKAPYLKPAPLESPMPLPLENVSFDQVTAVVYGPSTGYTDSLMEPVIDMVTQPRQQNTREGKRWPTLWVSQRRK</sequence>
<proteinExistence type="predicted"/>
<protein>
    <submittedName>
        <fullName evidence="2">Uncharacterized protein</fullName>
    </submittedName>
</protein>
<dbReference type="VEuPathDB" id="VectorBase:HLOH_061129"/>
<dbReference type="Proteomes" id="UP000821853">
    <property type="component" value="Chromosome 2"/>
</dbReference>
<feature type="region of interest" description="Disordered" evidence="1">
    <location>
        <begin position="93"/>
        <end position="114"/>
    </location>
</feature>
<comment type="caution">
    <text evidence="2">The sequence shown here is derived from an EMBL/GenBank/DDBJ whole genome shotgun (WGS) entry which is preliminary data.</text>
</comment>
<accession>A0A9J6FWF5</accession>
<name>A0A9J6FWF5_HAELO</name>